<feature type="transmembrane region" description="Helical" evidence="2">
    <location>
        <begin position="21"/>
        <end position="44"/>
    </location>
</feature>
<reference evidence="4 5" key="1">
    <citation type="submission" date="2023-04" db="EMBL/GenBank/DDBJ databases">
        <title>A novel bacteria isolated from coastal sediment.</title>
        <authorList>
            <person name="Liu X.-J."/>
            <person name="Du Z.-J."/>
        </authorList>
    </citation>
    <scope>NUCLEOTIDE SEQUENCE [LARGE SCALE GENOMIC DNA]</scope>
    <source>
        <strain evidence="4 5">SDUM461003</strain>
    </source>
</reference>
<comment type="caution">
    <text evidence="4">The sequence shown here is derived from an EMBL/GenBank/DDBJ whole genome shotgun (WGS) entry which is preliminary data.</text>
</comment>
<dbReference type="EMBL" id="JARXHW010000003">
    <property type="protein sequence ID" value="MDQ8206351.1"/>
    <property type="molecule type" value="Genomic_DNA"/>
</dbReference>
<keyword evidence="5" id="KW-1185">Reference proteome</keyword>
<accession>A0ABU1AQA2</accession>
<dbReference type="InterPro" id="IPR037524">
    <property type="entry name" value="PA14/GLEYA"/>
</dbReference>
<feature type="domain" description="PA14" evidence="3">
    <location>
        <begin position="185"/>
        <end position="356"/>
    </location>
</feature>
<dbReference type="SUPFAM" id="SSF56988">
    <property type="entry name" value="Anthrax protective antigen"/>
    <property type="match status" value="1"/>
</dbReference>
<feature type="compositionally biased region" description="Pro residues" evidence="1">
    <location>
        <begin position="66"/>
        <end position="76"/>
    </location>
</feature>
<dbReference type="Proteomes" id="UP001225316">
    <property type="component" value="Unassembled WGS sequence"/>
</dbReference>
<feature type="region of interest" description="Disordered" evidence="1">
    <location>
        <begin position="60"/>
        <end position="85"/>
    </location>
</feature>
<dbReference type="PROSITE" id="PS51820">
    <property type="entry name" value="PA14"/>
    <property type="match status" value="1"/>
</dbReference>
<keyword evidence="2" id="KW-0472">Membrane</keyword>
<evidence type="ECO:0000313" key="4">
    <source>
        <dbReference type="EMBL" id="MDQ8206351.1"/>
    </source>
</evidence>
<organism evidence="4 5">
    <name type="scientific">Thalassobacterium maritimum</name>
    <dbReference type="NCBI Taxonomy" id="3041265"/>
    <lineage>
        <taxon>Bacteria</taxon>
        <taxon>Pseudomonadati</taxon>
        <taxon>Verrucomicrobiota</taxon>
        <taxon>Opitutia</taxon>
        <taxon>Puniceicoccales</taxon>
        <taxon>Coraliomargaritaceae</taxon>
        <taxon>Thalassobacterium</taxon>
    </lineage>
</organism>
<dbReference type="RefSeq" id="WP_308948396.1">
    <property type="nucleotide sequence ID" value="NZ_JARXHW010000003.1"/>
</dbReference>
<evidence type="ECO:0000256" key="1">
    <source>
        <dbReference type="SAM" id="MobiDB-lite"/>
    </source>
</evidence>
<gene>
    <name evidence="4" type="ORF">QEH52_02445</name>
</gene>
<protein>
    <recommendedName>
        <fullName evidence="3">PA14 domain-containing protein</fullName>
    </recommendedName>
</protein>
<evidence type="ECO:0000313" key="5">
    <source>
        <dbReference type="Proteomes" id="UP001225316"/>
    </source>
</evidence>
<evidence type="ECO:0000259" key="3">
    <source>
        <dbReference type="PROSITE" id="PS51820"/>
    </source>
</evidence>
<name>A0ABU1AQA2_9BACT</name>
<sequence>MTLPHNEQELGKPLRRKKKRSAVFIVIVISVLVHVLGGIGLATLKIIEVLQPEPEFEAPPVVQVKQPPPPPPPPPTIKRAQKSLPRPQALAVQNSQNVSVPTIELNQSKLSIGGGRGFGGGLGALGGGVADAIRITSFGFDRAMEGTLEGTLYDFKRDEKGKEYPIASESDFGPKTAYAAEIIQDFARRFDIKKFERKFSKSSKLLYGSYFVIPAQSANVAPKSFSAEKEIAPSLIAVVYQGTFKAQESGRFRLLGKGDDVLLVRINGKLILDASWRAHTYSQWEPSSSAERANKDGGNRYFGLSQPVIRGDWFNLTAGRETEVEILISEVPGGGFGAYLLIEDSKELKPQIFSTRPLSEQDTLFLKNTHPDAAQFIPD</sequence>
<dbReference type="Gene3D" id="2.60.120.380">
    <property type="match status" value="1"/>
</dbReference>
<proteinExistence type="predicted"/>
<keyword evidence="2" id="KW-0812">Transmembrane</keyword>
<keyword evidence="2" id="KW-1133">Transmembrane helix</keyword>
<evidence type="ECO:0000256" key="2">
    <source>
        <dbReference type="SAM" id="Phobius"/>
    </source>
</evidence>